<name>A0ACC2EVI1_DIPCM</name>
<reference evidence="2" key="1">
    <citation type="journal article" date="2024" name="Proc. Natl. Acad. Sci. U.S.A.">
        <title>Extraordinary preservation of gene collinearity over three hundred million years revealed in homosporous lycophytes.</title>
        <authorList>
            <person name="Li C."/>
            <person name="Wickell D."/>
            <person name="Kuo L.Y."/>
            <person name="Chen X."/>
            <person name="Nie B."/>
            <person name="Liao X."/>
            <person name="Peng D."/>
            <person name="Ji J."/>
            <person name="Jenkins J."/>
            <person name="Williams M."/>
            <person name="Shu S."/>
            <person name="Plott C."/>
            <person name="Barry K."/>
            <person name="Rajasekar S."/>
            <person name="Grimwood J."/>
            <person name="Han X."/>
            <person name="Sun S."/>
            <person name="Hou Z."/>
            <person name="He W."/>
            <person name="Dai G."/>
            <person name="Sun C."/>
            <person name="Schmutz J."/>
            <person name="Leebens-Mack J.H."/>
            <person name="Li F.W."/>
            <person name="Wang L."/>
        </authorList>
    </citation>
    <scope>NUCLEOTIDE SEQUENCE [LARGE SCALE GENOMIC DNA]</scope>
    <source>
        <strain evidence="2">cv. PW_Plant_1</strain>
    </source>
</reference>
<keyword evidence="2" id="KW-1185">Reference proteome</keyword>
<gene>
    <name evidence="1" type="ORF">O6H91_01G122500</name>
</gene>
<dbReference type="EMBL" id="CM055092">
    <property type="protein sequence ID" value="KAJ7570499.1"/>
    <property type="molecule type" value="Genomic_DNA"/>
</dbReference>
<dbReference type="Proteomes" id="UP001162992">
    <property type="component" value="Chromosome 1"/>
</dbReference>
<organism evidence="1 2">
    <name type="scientific">Diphasiastrum complanatum</name>
    <name type="common">Issler's clubmoss</name>
    <name type="synonym">Lycopodium complanatum</name>
    <dbReference type="NCBI Taxonomy" id="34168"/>
    <lineage>
        <taxon>Eukaryota</taxon>
        <taxon>Viridiplantae</taxon>
        <taxon>Streptophyta</taxon>
        <taxon>Embryophyta</taxon>
        <taxon>Tracheophyta</taxon>
        <taxon>Lycopodiopsida</taxon>
        <taxon>Lycopodiales</taxon>
        <taxon>Lycopodiaceae</taxon>
        <taxon>Lycopodioideae</taxon>
        <taxon>Diphasiastrum</taxon>
    </lineage>
</organism>
<protein>
    <submittedName>
        <fullName evidence="1">Uncharacterized protein</fullName>
    </submittedName>
</protein>
<evidence type="ECO:0000313" key="1">
    <source>
        <dbReference type="EMBL" id="KAJ7570499.1"/>
    </source>
</evidence>
<proteinExistence type="predicted"/>
<sequence>MKSRCKPVLWLIIRLILTNWMMPCVRYHYSQILRTFNGSLSSLHKRCYSLSIIHIAEYIGND</sequence>
<accession>A0ACC2EVI1</accession>
<evidence type="ECO:0000313" key="2">
    <source>
        <dbReference type="Proteomes" id="UP001162992"/>
    </source>
</evidence>
<comment type="caution">
    <text evidence="1">The sequence shown here is derived from an EMBL/GenBank/DDBJ whole genome shotgun (WGS) entry which is preliminary data.</text>
</comment>